<dbReference type="InterPro" id="IPR055557">
    <property type="entry name" value="DUF7133"/>
</dbReference>
<dbReference type="KEGG" id="mgk:FSB76_24940"/>
<feature type="transmembrane region" description="Helical" evidence="6">
    <location>
        <begin position="7"/>
        <end position="26"/>
    </location>
</feature>
<evidence type="ECO:0000256" key="3">
    <source>
        <dbReference type="ARBA" id="ARBA00023004"/>
    </source>
</evidence>
<dbReference type="Pfam" id="PF23500">
    <property type="entry name" value="DUF7133"/>
    <property type="match status" value="1"/>
</dbReference>
<proteinExistence type="predicted"/>
<accession>A0A5B8W6F6</accession>
<feature type="domain" description="Cytochrome c" evidence="7">
    <location>
        <begin position="755"/>
        <end position="890"/>
    </location>
</feature>
<dbReference type="PANTHER" id="PTHR33546:SF1">
    <property type="entry name" value="LARGE, MULTIFUNCTIONAL SECRETED PROTEIN"/>
    <property type="match status" value="1"/>
</dbReference>
<gene>
    <name evidence="8" type="ORF">FSB76_24940</name>
</gene>
<dbReference type="InterPro" id="IPR036909">
    <property type="entry name" value="Cyt_c-like_dom_sf"/>
</dbReference>
<evidence type="ECO:0000259" key="7">
    <source>
        <dbReference type="PROSITE" id="PS51007"/>
    </source>
</evidence>
<feature type="region of interest" description="Disordered" evidence="5">
    <location>
        <begin position="32"/>
        <end position="51"/>
    </location>
</feature>
<dbReference type="InterPro" id="IPR011041">
    <property type="entry name" value="Quinoprot_gluc/sorb_DH_b-prop"/>
</dbReference>
<evidence type="ECO:0000313" key="8">
    <source>
        <dbReference type="EMBL" id="QEC79037.1"/>
    </source>
</evidence>
<evidence type="ECO:0000313" key="9">
    <source>
        <dbReference type="Proteomes" id="UP000321362"/>
    </source>
</evidence>
<keyword evidence="9" id="KW-1185">Reference proteome</keyword>
<dbReference type="GO" id="GO:0046872">
    <property type="term" value="F:metal ion binding"/>
    <property type="evidence" value="ECO:0007669"/>
    <property type="project" value="UniProtKB-KW"/>
</dbReference>
<dbReference type="InterPro" id="IPR013427">
    <property type="entry name" value="Haem-bd_dom_put"/>
</dbReference>
<dbReference type="GO" id="GO:0009055">
    <property type="term" value="F:electron transfer activity"/>
    <property type="evidence" value="ECO:0007669"/>
    <property type="project" value="InterPro"/>
</dbReference>
<keyword evidence="2 4" id="KW-0479">Metal-binding</keyword>
<dbReference type="AlphaFoldDB" id="A0A5B8W6F6"/>
<dbReference type="GO" id="GO:0020037">
    <property type="term" value="F:heme binding"/>
    <property type="evidence" value="ECO:0007669"/>
    <property type="project" value="InterPro"/>
</dbReference>
<keyword evidence="6" id="KW-0472">Membrane</keyword>
<keyword evidence="3 4" id="KW-0408">Iron</keyword>
<dbReference type="InterPro" id="IPR011989">
    <property type="entry name" value="ARM-like"/>
</dbReference>
<sequence>MLKVSFNLIFVIIFLGMLSYLAGTMFNPEPGGPKPALQHQKNGNINPHPDTLKWPADLTVSTFAGPELTPSPACIAAAPTGEVFVGVDMIGSLGKTPGKGKILRLVDSDNDGKLDKHTEFAEVDDPRGILVMGDQVFVMHTVFSKETGKATGMNLEVFEDKNRDGIADGPAKPLIEHISNAHMLAERGTDHATNGIRMGIDGWIYIAVGDFGFHDATDRSGKKLTMLGGGIVRVRPNGTEMEIYTHGTRNIYDVAIDPYMNIFTRDNTNDGGGWNIRFSHHIQSAEYGYPVLFQHFTDEILPALVDLGGGSGTGSLFMDEPTWPEKYNHVPMTADWGRSELYINRVTADGASFQQKEEEFIALPQITDLDVDGSGRLYLSAWDGAGYSGDPAKGYVVRAVPRNWSYKAFPDLKAASATELANYLKSASAVTRLNASQELITRPADEAARLSLAVATDAALPLYARVAGVFTYAQTTAEKGVPALVQLTQDSNLREFALRALADRKQSIQNVPLDSFLAGLKDPSDRVKAAAIVGLGRIGNQASAQPLLATPVPASFVAPGKNEEGPHAKPNSAIIPAHLAVRALVGLNAVNDCVKAIGTAHSILALWALRYMYDTKAVDGLIASYSTVKDEKTKKQILVTLSRLYKKEADYDASWWWGTRPDSHGPIYKGVTWDASARIAGFLKTEWTKSTQKGKQFFADLNARHQMGIAAFGGEEKTETTKEVKIDLAKIANKKGQIGKSSIEDIMLMLAKIKGDPFKGKVLFARQGCIACHSLTRAEKQKGPFMGQIGSIMTRQQIAESVLKPNASISQGFATVMISAKGNKSYMGFITEESARKIVMRNITGDVFTINTADILSRKELKTSMMPTGLANALSYDEFASLVTFLSQQKN</sequence>
<evidence type="ECO:0000256" key="1">
    <source>
        <dbReference type="ARBA" id="ARBA00022617"/>
    </source>
</evidence>
<dbReference type="SUPFAM" id="SSF48371">
    <property type="entry name" value="ARM repeat"/>
    <property type="match status" value="1"/>
</dbReference>
<dbReference type="InterPro" id="IPR011042">
    <property type="entry name" value="6-blade_b-propeller_TolB-like"/>
</dbReference>
<organism evidence="8 9">
    <name type="scientific">Mucilaginibacter ginsenosidivorax</name>
    <dbReference type="NCBI Taxonomy" id="862126"/>
    <lineage>
        <taxon>Bacteria</taxon>
        <taxon>Pseudomonadati</taxon>
        <taxon>Bacteroidota</taxon>
        <taxon>Sphingobacteriia</taxon>
        <taxon>Sphingobacteriales</taxon>
        <taxon>Sphingobacteriaceae</taxon>
        <taxon>Mucilaginibacter</taxon>
    </lineage>
</organism>
<dbReference type="InterPro" id="IPR009056">
    <property type="entry name" value="Cyt_c-like_dom"/>
</dbReference>
<dbReference type="PROSITE" id="PS51007">
    <property type="entry name" value="CYTC"/>
    <property type="match status" value="1"/>
</dbReference>
<keyword evidence="6" id="KW-0812">Transmembrane</keyword>
<dbReference type="PANTHER" id="PTHR33546">
    <property type="entry name" value="LARGE, MULTIFUNCTIONAL SECRETED PROTEIN-RELATED"/>
    <property type="match status" value="1"/>
</dbReference>
<dbReference type="NCBIfam" id="TIGR02603">
    <property type="entry name" value="CxxCH_TIGR02603"/>
    <property type="match status" value="1"/>
</dbReference>
<dbReference type="Gene3D" id="1.10.760.10">
    <property type="entry name" value="Cytochrome c-like domain"/>
    <property type="match status" value="1"/>
</dbReference>
<keyword evidence="1 4" id="KW-0349">Heme</keyword>
<evidence type="ECO:0000256" key="5">
    <source>
        <dbReference type="SAM" id="MobiDB-lite"/>
    </source>
</evidence>
<dbReference type="EMBL" id="CP042437">
    <property type="protein sequence ID" value="QEC79037.1"/>
    <property type="molecule type" value="Genomic_DNA"/>
</dbReference>
<evidence type="ECO:0000256" key="2">
    <source>
        <dbReference type="ARBA" id="ARBA00022723"/>
    </source>
</evidence>
<name>A0A5B8W6F6_9SPHI</name>
<evidence type="ECO:0000256" key="4">
    <source>
        <dbReference type="PROSITE-ProRule" id="PRU00433"/>
    </source>
</evidence>
<dbReference type="Gene3D" id="2.120.10.30">
    <property type="entry name" value="TolB, C-terminal domain"/>
    <property type="match status" value="1"/>
</dbReference>
<dbReference type="InterPro" id="IPR016024">
    <property type="entry name" value="ARM-type_fold"/>
</dbReference>
<dbReference type="OrthoDB" id="9808161at2"/>
<dbReference type="Gene3D" id="1.25.10.10">
    <property type="entry name" value="Leucine-rich Repeat Variant"/>
    <property type="match status" value="1"/>
</dbReference>
<protein>
    <submittedName>
        <fullName evidence="8">C-type cytochrome</fullName>
    </submittedName>
</protein>
<evidence type="ECO:0000256" key="6">
    <source>
        <dbReference type="SAM" id="Phobius"/>
    </source>
</evidence>
<keyword evidence="6" id="KW-1133">Transmembrane helix</keyword>
<reference evidence="8 9" key="1">
    <citation type="journal article" date="2013" name="J. Microbiol.">
        <title>Mucilaginibacter ginsenosidivorax sp. nov., with ginsenoside converting activity isolated from sediment.</title>
        <authorList>
            <person name="Kim J.K."/>
            <person name="Choi T.E."/>
            <person name="Liu Q.M."/>
            <person name="Park H.Y."/>
            <person name="Yi T.H."/>
            <person name="Yoon M.H."/>
            <person name="Kim S.C."/>
            <person name="Im W.T."/>
        </authorList>
    </citation>
    <scope>NUCLEOTIDE SEQUENCE [LARGE SCALE GENOMIC DNA]</scope>
    <source>
        <strain evidence="8 9">KHI28</strain>
    </source>
</reference>
<dbReference type="Proteomes" id="UP000321362">
    <property type="component" value="Chromosome"/>
</dbReference>
<dbReference type="RefSeq" id="WP_147058240.1">
    <property type="nucleotide sequence ID" value="NZ_CP042437.1"/>
</dbReference>
<dbReference type="SUPFAM" id="SSF50952">
    <property type="entry name" value="Soluble quinoprotein glucose dehydrogenase"/>
    <property type="match status" value="1"/>
</dbReference>
<dbReference type="SUPFAM" id="SSF46626">
    <property type="entry name" value="Cytochrome c"/>
    <property type="match status" value="1"/>
</dbReference>